<dbReference type="Proteomes" id="UP000285961">
    <property type="component" value="Unassembled WGS sequence"/>
</dbReference>
<dbReference type="Gene3D" id="3.40.640.10">
    <property type="entry name" value="Type I PLP-dependent aspartate aminotransferase-like (Major domain)"/>
    <property type="match status" value="1"/>
</dbReference>
<keyword evidence="5" id="KW-0663">Pyridoxal phosphate</keyword>
<dbReference type="InterPro" id="IPR004839">
    <property type="entry name" value="Aminotransferase_I/II_large"/>
</dbReference>
<dbReference type="GO" id="GO:0008483">
    <property type="term" value="F:transaminase activity"/>
    <property type="evidence" value="ECO:0007669"/>
    <property type="project" value="UniProtKB-KW"/>
</dbReference>
<evidence type="ECO:0000313" key="8">
    <source>
        <dbReference type="EMBL" id="RJP67950.1"/>
    </source>
</evidence>
<dbReference type="InterPro" id="IPR004838">
    <property type="entry name" value="NHTrfase_class1_PyrdxlP-BS"/>
</dbReference>
<evidence type="ECO:0000256" key="6">
    <source>
        <dbReference type="RuleBase" id="RU000481"/>
    </source>
</evidence>
<evidence type="ECO:0000256" key="4">
    <source>
        <dbReference type="ARBA" id="ARBA00022679"/>
    </source>
</evidence>
<sequence length="382" mass="42749">MKRPIDIPPFLVMEILERAQELERQGKDVIHLEVGEPDFPTPDCIKEAAFRALRDGKTHYSASVGILPLREAVCEYFFMRYGVTITPDRVIVTSGTSPGILLALSAILDEGDEVILPNPHYACYPQFINYVGGVPAFVDVREETGFELEPHRIRERVGPRTRAILTNSPANPTGHIMDGNVIEHIADIGPIVISDEIYHGLVYEGKEHSVLEYTDNAFVLNGFSKLYSMTGWRLGYIITPPKYQRLIQKMQQNFFIAANTFVQWAGIAALKEAQPDVDKMVACFNQRRTLILRRIKEAGFDVAKEPTGAFYVLANAKRFTSDSLKFAFEVLENASVGITPGIDFGSNAEGFIRFSYANSLENIEEGMNRLMNYLSTRTGAAQ</sequence>
<dbReference type="GO" id="GO:0006520">
    <property type="term" value="P:amino acid metabolic process"/>
    <property type="evidence" value="ECO:0007669"/>
    <property type="project" value="InterPro"/>
</dbReference>
<evidence type="ECO:0000259" key="7">
    <source>
        <dbReference type="Pfam" id="PF00155"/>
    </source>
</evidence>
<dbReference type="AlphaFoldDB" id="A0A419EUM0"/>
<keyword evidence="4 6" id="KW-0808">Transferase</keyword>
<dbReference type="PANTHER" id="PTHR46383:SF2">
    <property type="entry name" value="AMINOTRANSFERASE"/>
    <property type="match status" value="1"/>
</dbReference>
<evidence type="ECO:0000256" key="3">
    <source>
        <dbReference type="ARBA" id="ARBA00022576"/>
    </source>
</evidence>
<dbReference type="PANTHER" id="PTHR46383">
    <property type="entry name" value="ASPARTATE AMINOTRANSFERASE"/>
    <property type="match status" value="1"/>
</dbReference>
<dbReference type="CDD" id="cd00609">
    <property type="entry name" value="AAT_like"/>
    <property type="match status" value="1"/>
</dbReference>
<dbReference type="EC" id="2.6.1.-" evidence="6"/>
<keyword evidence="3 6" id="KW-0032">Aminotransferase</keyword>
<feature type="domain" description="Aminotransferase class I/classII large" evidence="7">
    <location>
        <begin position="27"/>
        <end position="370"/>
    </location>
</feature>
<dbReference type="InterPro" id="IPR015421">
    <property type="entry name" value="PyrdxlP-dep_Trfase_major"/>
</dbReference>
<evidence type="ECO:0000313" key="9">
    <source>
        <dbReference type="Proteomes" id="UP000285961"/>
    </source>
</evidence>
<comment type="cofactor">
    <cofactor evidence="1 6">
        <name>pyridoxal 5'-phosphate</name>
        <dbReference type="ChEBI" id="CHEBI:597326"/>
    </cofactor>
</comment>
<comment type="caution">
    <text evidence="8">The sequence shown here is derived from an EMBL/GenBank/DDBJ whole genome shotgun (WGS) entry which is preliminary data.</text>
</comment>
<comment type="similarity">
    <text evidence="2 6">Belongs to the class-I pyridoxal-phosphate-dependent aminotransferase family.</text>
</comment>
<dbReference type="PROSITE" id="PS00105">
    <property type="entry name" value="AA_TRANSFER_CLASS_1"/>
    <property type="match status" value="1"/>
</dbReference>
<proteinExistence type="inferred from homology"/>
<evidence type="ECO:0000256" key="1">
    <source>
        <dbReference type="ARBA" id="ARBA00001933"/>
    </source>
</evidence>
<dbReference type="Pfam" id="PF00155">
    <property type="entry name" value="Aminotran_1_2"/>
    <property type="match status" value="1"/>
</dbReference>
<protein>
    <recommendedName>
        <fullName evidence="6">Aminotransferase</fullName>
        <ecNumber evidence="6">2.6.1.-</ecNumber>
    </recommendedName>
</protein>
<accession>A0A419EUM0</accession>
<dbReference type="SUPFAM" id="SSF53383">
    <property type="entry name" value="PLP-dependent transferases"/>
    <property type="match status" value="1"/>
</dbReference>
<dbReference type="InterPro" id="IPR050596">
    <property type="entry name" value="AspAT/PAT-like"/>
</dbReference>
<dbReference type="InterPro" id="IPR015424">
    <property type="entry name" value="PyrdxlP-dep_Trfase"/>
</dbReference>
<name>A0A419EUM0_9BACT</name>
<dbReference type="EMBL" id="QZKI01000096">
    <property type="protein sequence ID" value="RJP67950.1"/>
    <property type="molecule type" value="Genomic_DNA"/>
</dbReference>
<evidence type="ECO:0000256" key="5">
    <source>
        <dbReference type="ARBA" id="ARBA00022898"/>
    </source>
</evidence>
<evidence type="ECO:0000256" key="2">
    <source>
        <dbReference type="ARBA" id="ARBA00007441"/>
    </source>
</evidence>
<gene>
    <name evidence="8" type="ORF">C4532_13790</name>
</gene>
<dbReference type="GO" id="GO:0030170">
    <property type="term" value="F:pyridoxal phosphate binding"/>
    <property type="evidence" value="ECO:0007669"/>
    <property type="project" value="InterPro"/>
</dbReference>
<reference evidence="8 9" key="1">
    <citation type="journal article" date="2017" name="ISME J.">
        <title>Energy and carbon metabolisms in a deep terrestrial subsurface fluid microbial community.</title>
        <authorList>
            <person name="Momper L."/>
            <person name="Jungbluth S.P."/>
            <person name="Lee M.D."/>
            <person name="Amend J.P."/>
        </authorList>
    </citation>
    <scope>NUCLEOTIDE SEQUENCE [LARGE SCALE GENOMIC DNA]</scope>
    <source>
        <strain evidence="8">SURF_17</strain>
    </source>
</reference>
<organism evidence="8 9">
    <name type="scientific">Candidatus Abyssobacteria bacterium SURF_17</name>
    <dbReference type="NCBI Taxonomy" id="2093361"/>
    <lineage>
        <taxon>Bacteria</taxon>
        <taxon>Pseudomonadati</taxon>
        <taxon>Candidatus Hydrogenedentota</taxon>
        <taxon>Candidatus Abyssobacteria</taxon>
    </lineage>
</organism>